<proteinExistence type="predicted"/>
<dbReference type="InterPro" id="IPR043472">
    <property type="entry name" value="Macro_dom-like"/>
</dbReference>
<sequence length="176" mass="19050">MQCVLCDINPAMRRAWEQVLPRWPRLMNVCKVVSGDITELEVEAVVSPANSHGYMRGGVDAVYTRVFGPGVEERLQALIAALPGKELPVGQALAVPTGHSRIPWLISAPTMREPSSECHDQPVCDATMAAMKVALEKGFSVIAFPGMGTGVGRLPVDDAARAMIRGIDESLPWEEE</sequence>
<organism evidence="2 3">
    <name type="scientific">Candidatus Bilophila faecipullorum</name>
    <dbReference type="NCBI Taxonomy" id="2838482"/>
    <lineage>
        <taxon>Bacteria</taxon>
        <taxon>Pseudomonadati</taxon>
        <taxon>Thermodesulfobacteriota</taxon>
        <taxon>Desulfovibrionia</taxon>
        <taxon>Desulfovibrionales</taxon>
        <taxon>Desulfovibrionaceae</taxon>
        <taxon>Bilophila</taxon>
    </lineage>
</organism>
<dbReference type="PANTHER" id="PTHR11106:SF111">
    <property type="entry name" value="MACRO DOMAIN-CONTAINING PROTEIN"/>
    <property type="match status" value="1"/>
</dbReference>
<dbReference type="Pfam" id="PF01661">
    <property type="entry name" value="Macro"/>
    <property type="match status" value="1"/>
</dbReference>
<dbReference type="SUPFAM" id="SSF52949">
    <property type="entry name" value="Macro domain-like"/>
    <property type="match status" value="1"/>
</dbReference>
<protein>
    <submittedName>
        <fullName evidence="2">Macro domain-containing protein</fullName>
    </submittedName>
</protein>
<evidence type="ECO:0000313" key="2">
    <source>
        <dbReference type="EMBL" id="HIW77610.1"/>
    </source>
</evidence>
<comment type="caution">
    <text evidence="2">The sequence shown here is derived from an EMBL/GenBank/DDBJ whole genome shotgun (WGS) entry which is preliminary data.</text>
</comment>
<reference evidence="2" key="1">
    <citation type="journal article" date="2021" name="PeerJ">
        <title>Extensive microbial diversity within the chicken gut microbiome revealed by metagenomics and culture.</title>
        <authorList>
            <person name="Gilroy R."/>
            <person name="Ravi A."/>
            <person name="Getino M."/>
            <person name="Pursley I."/>
            <person name="Horton D.L."/>
            <person name="Alikhan N.F."/>
            <person name="Baker D."/>
            <person name="Gharbi K."/>
            <person name="Hall N."/>
            <person name="Watson M."/>
            <person name="Adriaenssens E.M."/>
            <person name="Foster-Nyarko E."/>
            <person name="Jarju S."/>
            <person name="Secka A."/>
            <person name="Antonio M."/>
            <person name="Oren A."/>
            <person name="Chaudhuri R.R."/>
            <person name="La Ragione R."/>
            <person name="Hildebrand F."/>
            <person name="Pallen M.J."/>
        </authorList>
    </citation>
    <scope>NUCLEOTIDE SEQUENCE</scope>
    <source>
        <strain evidence="2">ChiSxjej5B17-1746</strain>
    </source>
</reference>
<evidence type="ECO:0000259" key="1">
    <source>
        <dbReference type="PROSITE" id="PS51154"/>
    </source>
</evidence>
<dbReference type="SMART" id="SM00506">
    <property type="entry name" value="A1pp"/>
    <property type="match status" value="1"/>
</dbReference>
<accession>A0A9D1U8Y3</accession>
<reference evidence="2" key="2">
    <citation type="submission" date="2021-04" db="EMBL/GenBank/DDBJ databases">
        <authorList>
            <person name="Gilroy R."/>
        </authorList>
    </citation>
    <scope>NUCLEOTIDE SEQUENCE</scope>
    <source>
        <strain evidence="2">ChiSxjej5B17-1746</strain>
    </source>
</reference>
<dbReference type="InterPro" id="IPR002589">
    <property type="entry name" value="Macro_dom"/>
</dbReference>
<dbReference type="Proteomes" id="UP000824264">
    <property type="component" value="Unassembled WGS sequence"/>
</dbReference>
<dbReference type="AlphaFoldDB" id="A0A9D1U8Y3"/>
<dbReference type="EMBL" id="DXGI01000016">
    <property type="protein sequence ID" value="HIW77610.1"/>
    <property type="molecule type" value="Genomic_DNA"/>
</dbReference>
<dbReference type="Gene3D" id="3.40.220.10">
    <property type="entry name" value="Leucine Aminopeptidase, subunit E, domain 1"/>
    <property type="match status" value="1"/>
</dbReference>
<name>A0A9D1U8Y3_9BACT</name>
<feature type="domain" description="Macro" evidence="1">
    <location>
        <begin position="17"/>
        <end position="176"/>
    </location>
</feature>
<dbReference type="PANTHER" id="PTHR11106">
    <property type="entry name" value="GANGLIOSIDE INDUCED DIFFERENTIATION ASSOCIATED PROTEIN 2-RELATED"/>
    <property type="match status" value="1"/>
</dbReference>
<evidence type="ECO:0000313" key="3">
    <source>
        <dbReference type="Proteomes" id="UP000824264"/>
    </source>
</evidence>
<gene>
    <name evidence="2" type="ORF">H9874_00485</name>
</gene>
<dbReference type="PROSITE" id="PS51154">
    <property type="entry name" value="MACRO"/>
    <property type="match status" value="1"/>
</dbReference>